<feature type="region of interest" description="Disordered" evidence="1">
    <location>
        <begin position="1"/>
        <end position="389"/>
    </location>
</feature>
<feature type="compositionally biased region" description="Pro residues" evidence="1">
    <location>
        <begin position="145"/>
        <end position="156"/>
    </location>
</feature>
<feature type="compositionally biased region" description="Acidic residues" evidence="1">
    <location>
        <begin position="326"/>
        <end position="335"/>
    </location>
</feature>
<feature type="compositionally biased region" description="Basic and acidic residues" evidence="1">
    <location>
        <begin position="108"/>
        <end position="137"/>
    </location>
</feature>
<reference evidence="4" key="1">
    <citation type="journal article" date="2019" name="Int. J. Syst. Evol. Microbiol.">
        <title>The Global Catalogue of Microorganisms (GCM) 10K type strain sequencing project: providing services to taxonomists for standard genome sequencing and annotation.</title>
        <authorList>
            <consortium name="The Broad Institute Genomics Platform"/>
            <consortium name="The Broad Institute Genome Sequencing Center for Infectious Disease"/>
            <person name="Wu L."/>
            <person name="Ma J."/>
        </authorList>
    </citation>
    <scope>NUCLEOTIDE SEQUENCE [LARGE SCALE GENOMIC DNA]</scope>
    <source>
        <strain evidence="4">JCM 3369</strain>
    </source>
</reference>
<feature type="transmembrane region" description="Helical" evidence="2">
    <location>
        <begin position="443"/>
        <end position="464"/>
    </location>
</feature>
<evidence type="ECO:0000256" key="2">
    <source>
        <dbReference type="SAM" id="Phobius"/>
    </source>
</evidence>
<feature type="compositionally biased region" description="Polar residues" evidence="1">
    <location>
        <begin position="306"/>
        <end position="320"/>
    </location>
</feature>
<proteinExistence type="predicted"/>
<dbReference type="EMBL" id="JBHSGF010000006">
    <property type="protein sequence ID" value="MFC4555570.1"/>
    <property type="molecule type" value="Genomic_DNA"/>
</dbReference>
<keyword evidence="4" id="KW-1185">Reference proteome</keyword>
<feature type="compositionally biased region" description="Basic and acidic residues" evidence="1">
    <location>
        <begin position="80"/>
        <end position="99"/>
    </location>
</feature>
<keyword evidence="2" id="KW-1133">Transmembrane helix</keyword>
<evidence type="ECO:0000313" key="4">
    <source>
        <dbReference type="Proteomes" id="UP001595955"/>
    </source>
</evidence>
<comment type="caution">
    <text evidence="3">The sequence shown here is derived from an EMBL/GenBank/DDBJ whole genome shotgun (WGS) entry which is preliminary data.</text>
</comment>
<accession>A0ABV9DC01</accession>
<evidence type="ECO:0000313" key="3">
    <source>
        <dbReference type="EMBL" id="MFC4555570.1"/>
    </source>
</evidence>
<organism evidence="3 4">
    <name type="scientific">Georgenia faecalis</name>
    <dbReference type="NCBI Taxonomy" id="2483799"/>
    <lineage>
        <taxon>Bacteria</taxon>
        <taxon>Bacillati</taxon>
        <taxon>Actinomycetota</taxon>
        <taxon>Actinomycetes</taxon>
        <taxon>Micrococcales</taxon>
        <taxon>Bogoriellaceae</taxon>
        <taxon>Georgenia</taxon>
    </lineage>
</organism>
<keyword evidence="2" id="KW-0812">Transmembrane</keyword>
<keyword evidence="2" id="KW-0472">Membrane</keyword>
<protein>
    <submittedName>
        <fullName evidence="3">Uncharacterized protein</fullName>
    </submittedName>
</protein>
<feature type="compositionally biased region" description="Basic and acidic residues" evidence="1">
    <location>
        <begin position="278"/>
        <end position="295"/>
    </location>
</feature>
<feature type="compositionally biased region" description="Basic and acidic residues" evidence="1">
    <location>
        <begin position="219"/>
        <end position="248"/>
    </location>
</feature>
<feature type="compositionally biased region" description="Low complexity" evidence="1">
    <location>
        <begin position="58"/>
        <end position="76"/>
    </location>
</feature>
<evidence type="ECO:0000256" key="1">
    <source>
        <dbReference type="SAM" id="MobiDB-lite"/>
    </source>
</evidence>
<name>A0ABV9DC01_9MICO</name>
<dbReference type="Proteomes" id="UP001595955">
    <property type="component" value="Unassembled WGS sequence"/>
</dbReference>
<sequence length="498" mass="51809">MSEDEPLVGPPGRRRRRDAVRSEEPTAAPSEPERPESENPAGAGPSTTTERAEAAHVTTSAPAPADTAAAAPGTSPRLPSRKELRRRAAEEEVARREAPAETAAADIEAERPEPGPERPGPERPEPARPEPESEPARPHAWRPIVPAPAEGPPDAPAEPAADDAAVWAAHLEPASLPGRPARPESPTTGSPARRSVEERRLTTPTGDGSVDVASPLESTEVRRSRRSMRDRLREAPSEPPTDERERTGRRPVVRAPAVAQGVRGLDETGQLTGVQPVVRDEVQREHARSAPERHGAPPALRRSAPSVESTGSIDPTSWNAATMAPEADEDPEHDDDAPLRPTWVSVSAVGPTGEPADQWTAPLRPGPTRASRRQVTAEDLEGRGPEVPVRRPTASAFAADLADAPAPSVVATAAPELAATPEPVAGGGDVAETSRRPGAGATVLKIAALALAAAVIAALVWILASGAIDAAAGAAAAAGGAVGSTFTVIDHHEESRAR</sequence>
<gene>
    <name evidence="3" type="ORF">ACFO3F_09955</name>
</gene>
<dbReference type="RefSeq" id="WP_122823567.1">
    <property type="nucleotide sequence ID" value="NZ_CP033325.1"/>
</dbReference>
<feature type="compositionally biased region" description="Low complexity" evidence="1">
    <location>
        <begin position="157"/>
        <end position="169"/>
    </location>
</feature>